<dbReference type="EMBL" id="JAWQEG010005142">
    <property type="protein sequence ID" value="KAK3859012.1"/>
    <property type="molecule type" value="Genomic_DNA"/>
</dbReference>
<dbReference type="Proteomes" id="UP001286313">
    <property type="component" value="Unassembled WGS sequence"/>
</dbReference>
<gene>
    <name evidence="2" type="ORF">Pcinc_034835</name>
</gene>
<proteinExistence type="predicted"/>
<sequence length="119" mass="12516">MVGSLRDHSGEDQHIPSPFTGNSHTTTTQPVGVLSTPLPGPADPLRRVRAPTLSPPTSTYLFSHQTHPLPHTLPQTSSTCSILPPVLLITDLPASLSHLLSISSTGTHSAPSTTLLSPF</sequence>
<name>A0AAE1BXR6_PETCI</name>
<evidence type="ECO:0000256" key="1">
    <source>
        <dbReference type="SAM" id="MobiDB-lite"/>
    </source>
</evidence>
<reference evidence="2" key="1">
    <citation type="submission" date="2023-10" db="EMBL/GenBank/DDBJ databases">
        <title>Genome assemblies of two species of porcelain crab, Petrolisthes cinctipes and Petrolisthes manimaculis (Anomura: Porcellanidae).</title>
        <authorList>
            <person name="Angst P."/>
        </authorList>
    </citation>
    <scope>NUCLEOTIDE SEQUENCE</scope>
    <source>
        <strain evidence="2">PB745_01</strain>
        <tissue evidence="2">Gill</tissue>
    </source>
</reference>
<feature type="compositionally biased region" description="Polar residues" evidence="1">
    <location>
        <begin position="19"/>
        <end position="30"/>
    </location>
</feature>
<organism evidence="2 3">
    <name type="scientific">Petrolisthes cinctipes</name>
    <name type="common">Flat porcelain crab</name>
    <dbReference type="NCBI Taxonomy" id="88211"/>
    <lineage>
        <taxon>Eukaryota</taxon>
        <taxon>Metazoa</taxon>
        <taxon>Ecdysozoa</taxon>
        <taxon>Arthropoda</taxon>
        <taxon>Crustacea</taxon>
        <taxon>Multicrustacea</taxon>
        <taxon>Malacostraca</taxon>
        <taxon>Eumalacostraca</taxon>
        <taxon>Eucarida</taxon>
        <taxon>Decapoda</taxon>
        <taxon>Pleocyemata</taxon>
        <taxon>Anomura</taxon>
        <taxon>Galatheoidea</taxon>
        <taxon>Porcellanidae</taxon>
        <taxon>Petrolisthes</taxon>
    </lineage>
</organism>
<protein>
    <submittedName>
        <fullName evidence="2">Uncharacterized protein</fullName>
    </submittedName>
</protein>
<evidence type="ECO:0000313" key="3">
    <source>
        <dbReference type="Proteomes" id="UP001286313"/>
    </source>
</evidence>
<evidence type="ECO:0000313" key="2">
    <source>
        <dbReference type="EMBL" id="KAK3859012.1"/>
    </source>
</evidence>
<feature type="compositionally biased region" description="Basic and acidic residues" evidence="1">
    <location>
        <begin position="1"/>
        <end position="14"/>
    </location>
</feature>
<feature type="region of interest" description="Disordered" evidence="1">
    <location>
        <begin position="1"/>
        <end position="59"/>
    </location>
</feature>
<keyword evidence="3" id="KW-1185">Reference proteome</keyword>
<dbReference type="AlphaFoldDB" id="A0AAE1BXR6"/>
<accession>A0AAE1BXR6</accession>
<comment type="caution">
    <text evidence="2">The sequence shown here is derived from an EMBL/GenBank/DDBJ whole genome shotgun (WGS) entry which is preliminary data.</text>
</comment>